<feature type="transmembrane region" description="Helical" evidence="6">
    <location>
        <begin position="161"/>
        <end position="183"/>
    </location>
</feature>
<evidence type="ECO:0000313" key="9">
    <source>
        <dbReference type="Proteomes" id="UP001215151"/>
    </source>
</evidence>
<dbReference type="PANTHER" id="PTHR48022:SF64">
    <property type="entry name" value="MAJOR FACILITATOR SUPERFAMILY (MFS) PROFILE DOMAIN-CONTAINING PROTEIN"/>
    <property type="match status" value="1"/>
</dbReference>
<evidence type="ECO:0000256" key="1">
    <source>
        <dbReference type="ARBA" id="ARBA00004141"/>
    </source>
</evidence>
<feature type="transmembrane region" description="Helical" evidence="6">
    <location>
        <begin position="297"/>
        <end position="315"/>
    </location>
</feature>
<protein>
    <recommendedName>
        <fullName evidence="7">Major facilitator superfamily (MFS) profile domain-containing protein</fullName>
    </recommendedName>
</protein>
<feature type="transmembrane region" description="Helical" evidence="6">
    <location>
        <begin position="518"/>
        <end position="542"/>
    </location>
</feature>
<dbReference type="AlphaFoldDB" id="A0AAD7TNU8"/>
<feature type="transmembrane region" description="Helical" evidence="6">
    <location>
        <begin position="583"/>
        <end position="603"/>
    </location>
</feature>
<keyword evidence="5 6" id="KW-0472">Membrane</keyword>
<dbReference type="Pfam" id="PF00083">
    <property type="entry name" value="Sugar_tr"/>
    <property type="match status" value="1"/>
</dbReference>
<name>A0AAD7TNU8_9APHY</name>
<accession>A0AAD7TNU8</accession>
<dbReference type="Gene3D" id="1.20.1250.20">
    <property type="entry name" value="MFS general substrate transporter like domains"/>
    <property type="match status" value="1"/>
</dbReference>
<feature type="transmembrane region" description="Helical" evidence="6">
    <location>
        <begin position="554"/>
        <end position="571"/>
    </location>
</feature>
<feature type="transmembrane region" description="Helical" evidence="6">
    <location>
        <begin position="265"/>
        <end position="285"/>
    </location>
</feature>
<evidence type="ECO:0000256" key="6">
    <source>
        <dbReference type="SAM" id="Phobius"/>
    </source>
</evidence>
<feature type="domain" description="Major facilitator superfamily (MFS) profile" evidence="7">
    <location>
        <begin position="165"/>
        <end position="606"/>
    </location>
</feature>
<evidence type="ECO:0000313" key="8">
    <source>
        <dbReference type="EMBL" id="KAJ8469809.1"/>
    </source>
</evidence>
<dbReference type="SUPFAM" id="SSF103473">
    <property type="entry name" value="MFS general substrate transporter"/>
    <property type="match status" value="1"/>
</dbReference>
<feature type="transmembrane region" description="Helical" evidence="6">
    <location>
        <begin position="483"/>
        <end position="506"/>
    </location>
</feature>
<dbReference type="Proteomes" id="UP001215151">
    <property type="component" value="Unassembled WGS sequence"/>
</dbReference>
<dbReference type="InterPro" id="IPR036259">
    <property type="entry name" value="MFS_trans_sf"/>
</dbReference>
<reference evidence="8" key="1">
    <citation type="submission" date="2022-11" db="EMBL/GenBank/DDBJ databases">
        <title>Genome Sequence of Cubamyces cubensis.</title>
        <authorList>
            <person name="Buettner E."/>
        </authorList>
    </citation>
    <scope>NUCLEOTIDE SEQUENCE</scope>
    <source>
        <strain evidence="8">MPL-01</strain>
    </source>
</reference>
<evidence type="ECO:0000256" key="3">
    <source>
        <dbReference type="ARBA" id="ARBA00022692"/>
    </source>
</evidence>
<feature type="transmembrane region" description="Helical" evidence="6">
    <location>
        <begin position="327"/>
        <end position="346"/>
    </location>
</feature>
<dbReference type="PROSITE" id="PS50850">
    <property type="entry name" value="MFS"/>
    <property type="match status" value="1"/>
</dbReference>
<dbReference type="FunFam" id="1.20.1250.20:FF:000117">
    <property type="entry name" value="MFS hexose transporter"/>
    <property type="match status" value="1"/>
</dbReference>
<dbReference type="PROSITE" id="PS00216">
    <property type="entry name" value="SUGAR_TRANSPORT_1"/>
    <property type="match status" value="1"/>
</dbReference>
<feature type="transmembrane region" description="Helical" evidence="6">
    <location>
        <begin position="234"/>
        <end position="259"/>
    </location>
</feature>
<dbReference type="GO" id="GO:0016020">
    <property type="term" value="C:membrane"/>
    <property type="evidence" value="ECO:0007669"/>
    <property type="project" value="UniProtKB-SubCell"/>
</dbReference>
<comment type="caution">
    <text evidence="8">The sequence shown here is derived from an EMBL/GenBank/DDBJ whole genome shotgun (WGS) entry which is preliminary data.</text>
</comment>
<evidence type="ECO:0000259" key="7">
    <source>
        <dbReference type="PROSITE" id="PS50850"/>
    </source>
</evidence>
<organism evidence="8 9">
    <name type="scientific">Trametes cubensis</name>
    <dbReference type="NCBI Taxonomy" id="1111947"/>
    <lineage>
        <taxon>Eukaryota</taxon>
        <taxon>Fungi</taxon>
        <taxon>Dikarya</taxon>
        <taxon>Basidiomycota</taxon>
        <taxon>Agaricomycotina</taxon>
        <taxon>Agaricomycetes</taxon>
        <taxon>Polyporales</taxon>
        <taxon>Polyporaceae</taxon>
        <taxon>Trametes</taxon>
    </lineage>
</organism>
<feature type="transmembrane region" description="Helical" evidence="6">
    <location>
        <begin position="203"/>
        <end position="222"/>
    </location>
</feature>
<keyword evidence="3 6" id="KW-0812">Transmembrane</keyword>
<evidence type="ECO:0000256" key="4">
    <source>
        <dbReference type="ARBA" id="ARBA00022989"/>
    </source>
</evidence>
<dbReference type="GO" id="GO:0005351">
    <property type="term" value="F:carbohydrate:proton symporter activity"/>
    <property type="evidence" value="ECO:0007669"/>
    <property type="project" value="TreeGrafter"/>
</dbReference>
<gene>
    <name evidence="8" type="ORF">ONZ51_g8745</name>
</gene>
<feature type="transmembrane region" description="Helical" evidence="6">
    <location>
        <begin position="459"/>
        <end position="476"/>
    </location>
</feature>
<dbReference type="InterPro" id="IPR050360">
    <property type="entry name" value="MFS_Sugar_Transporters"/>
</dbReference>
<comment type="similarity">
    <text evidence="2">Belongs to the major facilitator superfamily. Sugar transporter (TC 2.A.1.1) family.</text>
</comment>
<dbReference type="PANTHER" id="PTHR48022">
    <property type="entry name" value="PLASTIDIC GLUCOSE TRANSPORTER 4"/>
    <property type="match status" value="1"/>
</dbReference>
<proteinExistence type="inferred from homology"/>
<dbReference type="EMBL" id="JAPEVG010000273">
    <property type="protein sequence ID" value="KAJ8469809.1"/>
    <property type="molecule type" value="Genomic_DNA"/>
</dbReference>
<comment type="subcellular location">
    <subcellularLocation>
        <location evidence="1">Membrane</location>
        <topology evidence="1">Multi-pass membrane protein</topology>
    </subcellularLocation>
</comment>
<evidence type="ECO:0000256" key="2">
    <source>
        <dbReference type="ARBA" id="ARBA00010992"/>
    </source>
</evidence>
<sequence>MKAYSEALLVLGKCGIGRVRMVRRRFTIGFSAATCCPSQPPSLPSPEYVREFTEATLAFSPTFPSDTPGLHILPRPFSALAALFWADQYSPDPNANLETAMSANFCGCTPFWIRDATFPLCYLPSYCGPVNVSPARMAPPEWTVVDFIHRGPWWRNHGIRVLNLLLIIPLLTASINGLDSSLVNGLQILPAWQDFFKHPNGKTLGLISAAQVIGSIAGLPFTPYSSDHLGRRPTLFIGAIVMLAGVALQSSAATIGMFIGARGLIGFGLTFTLNAAPLLITELAYPTQRGKLTSMYNASWYFGSILSAWTCFGAWNGAGTSQWSWRVPTLIQALGPIIQVALIWMVPESPRFLVAKGRESKAASALARFHSMTGDERDPLIVFEMAQIRHALKMEKEVSKSTSFSTLFATPGNRKRMCIIIALAIFSQWSGNGLVSYYINLVLEGVGITDAGTKAAINGGLQIWNLIAAMSGAFMVDKLGRRTLFIISNVGMLIDFGAWTLTTALFSTLQDAAAAKSTIPFIFIFYFFYDIAYTPMLIAYTLEILPFNIRAKGFAVMNLVVSLTLAFNQFVNPWALDAMGWKYYLVYCGWLIIELVFIVVCIIETKGRTLEETAALFDGEQQPQTLAQTGGEAATMSRGIPRGPGIWIEEEKTTVTDIVEMRDAMPRRLGECSSRYAAADADQESGDSDVRTWDAL</sequence>
<dbReference type="InterPro" id="IPR005828">
    <property type="entry name" value="MFS_sugar_transport-like"/>
</dbReference>
<keyword evidence="4 6" id="KW-1133">Transmembrane helix</keyword>
<dbReference type="InterPro" id="IPR020846">
    <property type="entry name" value="MFS_dom"/>
</dbReference>
<feature type="transmembrane region" description="Helical" evidence="6">
    <location>
        <begin position="417"/>
        <end position="439"/>
    </location>
</feature>
<dbReference type="InterPro" id="IPR005829">
    <property type="entry name" value="Sugar_transporter_CS"/>
</dbReference>
<evidence type="ECO:0000256" key="5">
    <source>
        <dbReference type="ARBA" id="ARBA00023136"/>
    </source>
</evidence>
<keyword evidence="9" id="KW-1185">Reference proteome</keyword>